<keyword evidence="11" id="KW-1185">Reference proteome</keyword>
<keyword evidence="3" id="KW-1003">Cell membrane</keyword>
<keyword evidence="4 9" id="KW-0812">Transmembrane</keyword>
<dbReference type="InterPro" id="IPR052157">
    <property type="entry name" value="BCAA_transport_permease"/>
</dbReference>
<keyword evidence="6 9" id="KW-1133">Transmembrane helix</keyword>
<comment type="subcellular location">
    <subcellularLocation>
        <location evidence="1">Cell membrane</location>
        <topology evidence="1">Multi-pass membrane protein</topology>
    </subcellularLocation>
</comment>
<evidence type="ECO:0000256" key="9">
    <source>
        <dbReference type="SAM" id="Phobius"/>
    </source>
</evidence>
<dbReference type="Proteomes" id="UP000831786">
    <property type="component" value="Chromosome"/>
</dbReference>
<dbReference type="InterPro" id="IPR001851">
    <property type="entry name" value="ABC_transp_permease"/>
</dbReference>
<organism evidence="10 11">
    <name type="scientific">Leucobacter allii</name>
    <dbReference type="NCBI Taxonomy" id="2932247"/>
    <lineage>
        <taxon>Bacteria</taxon>
        <taxon>Bacillati</taxon>
        <taxon>Actinomycetota</taxon>
        <taxon>Actinomycetes</taxon>
        <taxon>Micrococcales</taxon>
        <taxon>Microbacteriaceae</taxon>
        <taxon>Leucobacter</taxon>
    </lineage>
</organism>
<proteinExistence type="inferred from homology"/>
<evidence type="ECO:0000256" key="2">
    <source>
        <dbReference type="ARBA" id="ARBA00022448"/>
    </source>
</evidence>
<accession>A0ABY4FMS2</accession>
<dbReference type="PANTHER" id="PTHR11795:SF450">
    <property type="entry name" value="ABC TRANSPORTER PERMEASE PROTEIN"/>
    <property type="match status" value="1"/>
</dbReference>
<feature type="transmembrane region" description="Helical" evidence="9">
    <location>
        <begin position="90"/>
        <end position="111"/>
    </location>
</feature>
<reference evidence="10 11" key="1">
    <citation type="submission" date="2022-04" db="EMBL/GenBank/DDBJ databases">
        <title>Leucobacter sp. isolated from rhizosphere of garlic.</title>
        <authorList>
            <person name="Won M."/>
            <person name="Lee C.-M."/>
            <person name="Woen H.-Y."/>
            <person name="Kwon S.-W."/>
        </authorList>
    </citation>
    <scope>NUCLEOTIDE SEQUENCE [LARGE SCALE GENOMIC DNA]</scope>
    <source>
        <strain evidence="10 11">H21R-40</strain>
    </source>
</reference>
<evidence type="ECO:0000256" key="7">
    <source>
        <dbReference type="ARBA" id="ARBA00023136"/>
    </source>
</evidence>
<feature type="transmembrane region" description="Helical" evidence="9">
    <location>
        <begin position="131"/>
        <end position="156"/>
    </location>
</feature>
<dbReference type="RefSeq" id="WP_244728309.1">
    <property type="nucleotide sequence ID" value="NZ_CP095045.1"/>
</dbReference>
<keyword evidence="5" id="KW-0029">Amino-acid transport</keyword>
<evidence type="ECO:0000256" key="4">
    <source>
        <dbReference type="ARBA" id="ARBA00022692"/>
    </source>
</evidence>
<feature type="transmembrane region" description="Helical" evidence="9">
    <location>
        <begin position="32"/>
        <end position="52"/>
    </location>
</feature>
<keyword evidence="2" id="KW-0813">Transport</keyword>
<feature type="transmembrane region" description="Helical" evidence="9">
    <location>
        <begin position="6"/>
        <end position="27"/>
    </location>
</feature>
<feature type="transmembrane region" description="Helical" evidence="9">
    <location>
        <begin position="258"/>
        <end position="276"/>
    </location>
</feature>
<evidence type="ECO:0000256" key="3">
    <source>
        <dbReference type="ARBA" id="ARBA00022475"/>
    </source>
</evidence>
<dbReference type="PANTHER" id="PTHR11795">
    <property type="entry name" value="BRANCHED-CHAIN AMINO ACID TRANSPORT SYSTEM PERMEASE PROTEIN LIVH"/>
    <property type="match status" value="1"/>
</dbReference>
<evidence type="ECO:0000256" key="5">
    <source>
        <dbReference type="ARBA" id="ARBA00022970"/>
    </source>
</evidence>
<gene>
    <name evidence="10" type="ORF">MUN78_01475</name>
</gene>
<evidence type="ECO:0000256" key="6">
    <source>
        <dbReference type="ARBA" id="ARBA00022989"/>
    </source>
</evidence>
<evidence type="ECO:0000256" key="1">
    <source>
        <dbReference type="ARBA" id="ARBA00004651"/>
    </source>
</evidence>
<comment type="similarity">
    <text evidence="8">Belongs to the binding-protein-dependent transport system permease family. LivHM subfamily.</text>
</comment>
<dbReference type="EMBL" id="CP095045">
    <property type="protein sequence ID" value="UOQ57546.1"/>
    <property type="molecule type" value="Genomic_DNA"/>
</dbReference>
<feature type="transmembrane region" description="Helical" evidence="9">
    <location>
        <begin position="184"/>
        <end position="205"/>
    </location>
</feature>
<protein>
    <recommendedName>
        <fullName evidence="12">Branched-chain amino acid ABC transporter permease</fullName>
    </recommendedName>
</protein>
<name>A0ABY4FMS2_9MICO</name>
<dbReference type="Pfam" id="PF02653">
    <property type="entry name" value="BPD_transp_2"/>
    <property type="match status" value="1"/>
</dbReference>
<feature type="transmembrane region" description="Helical" evidence="9">
    <location>
        <begin position="217"/>
        <end position="246"/>
    </location>
</feature>
<evidence type="ECO:0008006" key="12">
    <source>
        <dbReference type="Google" id="ProtNLM"/>
    </source>
</evidence>
<evidence type="ECO:0000313" key="10">
    <source>
        <dbReference type="EMBL" id="UOQ57546.1"/>
    </source>
</evidence>
<evidence type="ECO:0000256" key="8">
    <source>
        <dbReference type="ARBA" id="ARBA00037998"/>
    </source>
</evidence>
<feature type="transmembrane region" description="Helical" evidence="9">
    <location>
        <begin position="58"/>
        <end position="78"/>
    </location>
</feature>
<sequence length="286" mass="29033">MLDGLIVSGLVTGSAYAILAVCLVVLFRLVGVLNLGQAAIGGFGAYTVYALAGTGLSLPLAALAGIAVSAAIAAVAGWVMARWFGEAGPVVGAVVTVVLLVVILTAGYRLFGDAPRVMPSLVPDVSFPLAGVRVSLTTLLALAATLALAAGLTLLLRRTRVGIRLQAVAERPTSAQLLGVNARALSVGVWAAAGALSALALLFVAPTRNPTFESMALLVVPALAAALVGALSNVWLAAAAGLGIGAIEGAGARVPWLADYRGALPFVVVIVALVWMRRREVWDAVR</sequence>
<keyword evidence="7 9" id="KW-0472">Membrane</keyword>
<evidence type="ECO:0000313" key="11">
    <source>
        <dbReference type="Proteomes" id="UP000831786"/>
    </source>
</evidence>